<sequence length="95" mass="10608">MDTNAEITDSTIRILRGDTVNIVCASDANPPAIVSWHGQLIMSPTLTLIRAHHDAVWACHATNYMTEFDNTTTTTTVTRNVSARVLCKNEWTYLE</sequence>
<feature type="domain" description="Ig-like" evidence="1">
    <location>
        <begin position="1"/>
        <end position="78"/>
    </location>
</feature>
<dbReference type="InterPro" id="IPR036179">
    <property type="entry name" value="Ig-like_dom_sf"/>
</dbReference>
<reference evidence="2" key="2">
    <citation type="submission" date="2020-11" db="EMBL/GenBank/DDBJ databases">
        <authorList>
            <person name="McCartney M.A."/>
            <person name="Auch B."/>
            <person name="Kono T."/>
            <person name="Mallez S."/>
            <person name="Becker A."/>
            <person name="Gohl D.M."/>
            <person name="Silverstein K.A.T."/>
            <person name="Koren S."/>
            <person name="Bechman K.B."/>
            <person name="Herman A."/>
            <person name="Abrahante J.E."/>
            <person name="Garbe J."/>
        </authorList>
    </citation>
    <scope>NUCLEOTIDE SEQUENCE</scope>
    <source>
        <strain evidence="2">Duluth1</strain>
        <tissue evidence="2">Whole animal</tissue>
    </source>
</reference>
<dbReference type="InterPro" id="IPR007110">
    <property type="entry name" value="Ig-like_dom"/>
</dbReference>
<dbReference type="Proteomes" id="UP000828390">
    <property type="component" value="Unassembled WGS sequence"/>
</dbReference>
<accession>A0A9D4GBB3</accession>
<proteinExistence type="predicted"/>
<dbReference type="AlphaFoldDB" id="A0A9D4GBB3"/>
<comment type="caution">
    <text evidence="2">The sequence shown here is derived from an EMBL/GenBank/DDBJ whole genome shotgun (WGS) entry which is preliminary data.</text>
</comment>
<name>A0A9D4GBB3_DREPO</name>
<reference evidence="2" key="1">
    <citation type="journal article" date="2019" name="bioRxiv">
        <title>The Genome of the Zebra Mussel, Dreissena polymorpha: A Resource for Invasive Species Research.</title>
        <authorList>
            <person name="McCartney M.A."/>
            <person name="Auch B."/>
            <person name="Kono T."/>
            <person name="Mallez S."/>
            <person name="Zhang Y."/>
            <person name="Obille A."/>
            <person name="Becker A."/>
            <person name="Abrahante J.E."/>
            <person name="Garbe J."/>
            <person name="Badalamenti J.P."/>
            <person name="Herman A."/>
            <person name="Mangelson H."/>
            <person name="Liachko I."/>
            <person name="Sullivan S."/>
            <person name="Sone E.D."/>
            <person name="Koren S."/>
            <person name="Silverstein K.A.T."/>
            <person name="Beckman K.B."/>
            <person name="Gohl D.M."/>
        </authorList>
    </citation>
    <scope>NUCLEOTIDE SEQUENCE</scope>
    <source>
        <strain evidence="2">Duluth1</strain>
        <tissue evidence="2">Whole animal</tissue>
    </source>
</reference>
<dbReference type="SUPFAM" id="SSF48726">
    <property type="entry name" value="Immunoglobulin"/>
    <property type="match status" value="1"/>
</dbReference>
<evidence type="ECO:0000259" key="1">
    <source>
        <dbReference type="PROSITE" id="PS50835"/>
    </source>
</evidence>
<evidence type="ECO:0000313" key="2">
    <source>
        <dbReference type="EMBL" id="KAH3813702.1"/>
    </source>
</evidence>
<dbReference type="EMBL" id="JAIWYP010000006">
    <property type="protein sequence ID" value="KAH3813702.1"/>
    <property type="molecule type" value="Genomic_DNA"/>
</dbReference>
<organism evidence="2 3">
    <name type="scientific">Dreissena polymorpha</name>
    <name type="common">Zebra mussel</name>
    <name type="synonym">Mytilus polymorpha</name>
    <dbReference type="NCBI Taxonomy" id="45954"/>
    <lineage>
        <taxon>Eukaryota</taxon>
        <taxon>Metazoa</taxon>
        <taxon>Spiralia</taxon>
        <taxon>Lophotrochozoa</taxon>
        <taxon>Mollusca</taxon>
        <taxon>Bivalvia</taxon>
        <taxon>Autobranchia</taxon>
        <taxon>Heteroconchia</taxon>
        <taxon>Euheterodonta</taxon>
        <taxon>Imparidentia</taxon>
        <taxon>Neoheterodontei</taxon>
        <taxon>Myida</taxon>
        <taxon>Dreissenoidea</taxon>
        <taxon>Dreissenidae</taxon>
        <taxon>Dreissena</taxon>
    </lineage>
</organism>
<dbReference type="PROSITE" id="PS50835">
    <property type="entry name" value="IG_LIKE"/>
    <property type="match status" value="1"/>
</dbReference>
<protein>
    <recommendedName>
        <fullName evidence="1">Ig-like domain-containing protein</fullName>
    </recommendedName>
</protein>
<keyword evidence="3" id="KW-1185">Reference proteome</keyword>
<evidence type="ECO:0000313" key="3">
    <source>
        <dbReference type="Proteomes" id="UP000828390"/>
    </source>
</evidence>
<gene>
    <name evidence="2" type="ORF">DPMN_142168</name>
</gene>